<reference evidence="1" key="1">
    <citation type="submission" date="2021-06" db="EMBL/GenBank/DDBJ databases">
        <authorList>
            <person name="Kallberg Y."/>
            <person name="Tangrot J."/>
            <person name="Rosling A."/>
        </authorList>
    </citation>
    <scope>NUCLEOTIDE SEQUENCE</scope>
    <source>
        <strain evidence="1">CL356</strain>
    </source>
</reference>
<keyword evidence="2" id="KW-1185">Reference proteome</keyword>
<gene>
    <name evidence="1" type="ORF">ACOLOM_LOCUS9467</name>
</gene>
<protein>
    <submittedName>
        <fullName evidence="1">2775_t:CDS:1</fullName>
    </submittedName>
</protein>
<comment type="caution">
    <text evidence="1">The sequence shown here is derived from an EMBL/GenBank/DDBJ whole genome shotgun (WGS) entry which is preliminary data.</text>
</comment>
<dbReference type="EMBL" id="CAJVPT010027539">
    <property type="protein sequence ID" value="CAG8684021.1"/>
    <property type="molecule type" value="Genomic_DNA"/>
</dbReference>
<name>A0ACA9P0J5_9GLOM</name>
<accession>A0ACA9P0J5</accession>
<evidence type="ECO:0000313" key="1">
    <source>
        <dbReference type="EMBL" id="CAG8684021.1"/>
    </source>
</evidence>
<sequence length="233" mass="25270">MYKKYIALPNDPSEASVYTEYTALGRGETQDGDSSPLVTYRPPLSPTNGRTEEEDTEETQRPQQQQQPNESVEAGDVPQDPSPPPFDETLPFGLYPNFVTSLVGFGTLLLFWPLALLDLLSSSSTSSVAVAVARGTSFLDKYEIILSIALIASAGLVWNGGYLILLALWGPVLSSVGNLLTIVLMLLVEILILNAPIPSGWSILGCGMIASGFGMLVWEILRPNQSEQHHIHV</sequence>
<proteinExistence type="predicted"/>
<feature type="non-terminal residue" evidence="1">
    <location>
        <position position="1"/>
    </location>
</feature>
<organism evidence="1 2">
    <name type="scientific">Acaulospora colombiana</name>
    <dbReference type="NCBI Taxonomy" id="27376"/>
    <lineage>
        <taxon>Eukaryota</taxon>
        <taxon>Fungi</taxon>
        <taxon>Fungi incertae sedis</taxon>
        <taxon>Mucoromycota</taxon>
        <taxon>Glomeromycotina</taxon>
        <taxon>Glomeromycetes</taxon>
        <taxon>Diversisporales</taxon>
        <taxon>Acaulosporaceae</taxon>
        <taxon>Acaulospora</taxon>
    </lineage>
</organism>
<evidence type="ECO:0000313" key="2">
    <source>
        <dbReference type="Proteomes" id="UP000789525"/>
    </source>
</evidence>
<dbReference type="Proteomes" id="UP000789525">
    <property type="component" value="Unassembled WGS sequence"/>
</dbReference>